<organism evidence="2 3">
    <name type="scientific">Puniceicoccus vermicola</name>
    <dbReference type="NCBI Taxonomy" id="388746"/>
    <lineage>
        <taxon>Bacteria</taxon>
        <taxon>Pseudomonadati</taxon>
        <taxon>Verrucomicrobiota</taxon>
        <taxon>Opitutia</taxon>
        <taxon>Puniceicoccales</taxon>
        <taxon>Puniceicoccaceae</taxon>
        <taxon>Puniceicoccus</taxon>
    </lineage>
</organism>
<name>A0A7X1E4R8_9BACT</name>
<gene>
    <name evidence="2" type="ORF">H5P30_11595</name>
</gene>
<dbReference type="Proteomes" id="UP000525652">
    <property type="component" value="Unassembled WGS sequence"/>
</dbReference>
<dbReference type="InterPro" id="IPR001296">
    <property type="entry name" value="Glyco_trans_1"/>
</dbReference>
<evidence type="ECO:0000313" key="3">
    <source>
        <dbReference type="Proteomes" id="UP000525652"/>
    </source>
</evidence>
<dbReference type="SUPFAM" id="SSF53756">
    <property type="entry name" value="UDP-Glycosyltransferase/glycogen phosphorylase"/>
    <property type="match status" value="1"/>
</dbReference>
<keyword evidence="2" id="KW-0808">Transferase</keyword>
<dbReference type="GO" id="GO:0016757">
    <property type="term" value="F:glycosyltransferase activity"/>
    <property type="evidence" value="ECO:0007669"/>
    <property type="project" value="InterPro"/>
</dbReference>
<dbReference type="AlphaFoldDB" id="A0A7X1E4R8"/>
<keyword evidence="3" id="KW-1185">Reference proteome</keyword>
<dbReference type="RefSeq" id="WP_185693105.1">
    <property type="nucleotide sequence ID" value="NZ_JACHVA010000089.1"/>
</dbReference>
<reference evidence="2 3" key="1">
    <citation type="submission" date="2020-07" db="EMBL/GenBank/DDBJ databases">
        <authorList>
            <person name="Feng X."/>
        </authorList>
    </citation>
    <scope>NUCLEOTIDE SEQUENCE [LARGE SCALE GENOMIC DNA]</scope>
    <source>
        <strain evidence="2 3">JCM14086</strain>
    </source>
</reference>
<feature type="domain" description="Glycosyl transferase family 1" evidence="1">
    <location>
        <begin position="194"/>
        <end position="346"/>
    </location>
</feature>
<accession>A0A7X1E4R8</accession>
<dbReference type="PANTHER" id="PTHR12526">
    <property type="entry name" value="GLYCOSYLTRANSFERASE"/>
    <property type="match status" value="1"/>
</dbReference>
<evidence type="ECO:0000313" key="2">
    <source>
        <dbReference type="EMBL" id="MBC2602421.1"/>
    </source>
</evidence>
<protein>
    <submittedName>
        <fullName evidence="2">Glycosyltransferase</fullName>
    </submittedName>
</protein>
<evidence type="ECO:0000259" key="1">
    <source>
        <dbReference type="Pfam" id="PF00534"/>
    </source>
</evidence>
<dbReference type="EMBL" id="JACHVA010000089">
    <property type="protein sequence ID" value="MBC2602421.1"/>
    <property type="molecule type" value="Genomic_DNA"/>
</dbReference>
<comment type="caution">
    <text evidence="2">The sequence shown here is derived from an EMBL/GenBank/DDBJ whole genome shotgun (WGS) entry which is preliminary data.</text>
</comment>
<dbReference type="Pfam" id="PF00534">
    <property type="entry name" value="Glycos_transf_1"/>
    <property type="match status" value="1"/>
</dbReference>
<proteinExistence type="predicted"/>
<sequence length="384" mass="43041">MPNPPHILLYEPRSEGHHPIFLAYFASAFVQIGYRVTVCTDSKNLRWTHISQNVDKGYLSKIESFPLPPSAGKKQHLKALCTLNAEINPDEIFLCSLDEIASSLWRKAALGLLPALSLSGKISGLYIRPRVLTQSRSLGLALKRHGVHKLNKKRFFKRIFVLDERITENAKEYRSNIPIHWLPDPAPAYEYLSREKAREKLSLPQNAFIPLIFGQGHKRKGIGLAIDAINKLSDPKVFLLCAGKQDPKGAWLQSLETLCRNRQSSLINAFIPEDTLRDCLAACDVVLLPYMSHFGSSNNLALAAHAERPVISSDYDLVGQRVKKHGLGLTFKNENPESLMQALSECILRHQKGLTPDDKLALKQYAAMHSLDAFNRHLSQADPS</sequence>
<dbReference type="Gene3D" id="3.40.50.2000">
    <property type="entry name" value="Glycogen Phosphorylase B"/>
    <property type="match status" value="1"/>
</dbReference>